<name>A0A5E4NGJ1_9HEMI</name>
<keyword evidence="2" id="KW-1185">Reference proteome</keyword>
<reference evidence="1 2" key="1">
    <citation type="submission" date="2019-08" db="EMBL/GenBank/DDBJ databases">
        <authorList>
            <person name="Alioto T."/>
            <person name="Alioto T."/>
            <person name="Gomez Garrido J."/>
        </authorList>
    </citation>
    <scope>NUCLEOTIDE SEQUENCE [LARGE SCALE GENOMIC DNA]</scope>
</reference>
<organism evidence="1 2">
    <name type="scientific">Cinara cedri</name>
    <dbReference type="NCBI Taxonomy" id="506608"/>
    <lineage>
        <taxon>Eukaryota</taxon>
        <taxon>Metazoa</taxon>
        <taxon>Ecdysozoa</taxon>
        <taxon>Arthropoda</taxon>
        <taxon>Hexapoda</taxon>
        <taxon>Insecta</taxon>
        <taxon>Pterygota</taxon>
        <taxon>Neoptera</taxon>
        <taxon>Paraneoptera</taxon>
        <taxon>Hemiptera</taxon>
        <taxon>Sternorrhyncha</taxon>
        <taxon>Aphidomorpha</taxon>
        <taxon>Aphidoidea</taxon>
        <taxon>Aphididae</taxon>
        <taxon>Lachninae</taxon>
        <taxon>Cinara</taxon>
    </lineage>
</organism>
<dbReference type="AlphaFoldDB" id="A0A5E4NGJ1"/>
<evidence type="ECO:0000313" key="1">
    <source>
        <dbReference type="EMBL" id="VVC44028.1"/>
    </source>
</evidence>
<dbReference type="OrthoDB" id="6625677at2759"/>
<evidence type="ECO:0000313" key="2">
    <source>
        <dbReference type="Proteomes" id="UP000325440"/>
    </source>
</evidence>
<accession>A0A5E4NGJ1</accession>
<protein>
    <submittedName>
        <fullName evidence="1">Uncharacterized protein</fullName>
    </submittedName>
</protein>
<gene>
    <name evidence="1" type="ORF">CINCED_3A022656</name>
</gene>
<dbReference type="Proteomes" id="UP000325440">
    <property type="component" value="Unassembled WGS sequence"/>
</dbReference>
<proteinExistence type="predicted"/>
<dbReference type="EMBL" id="CABPRJ010002374">
    <property type="protein sequence ID" value="VVC44028.1"/>
    <property type="molecule type" value="Genomic_DNA"/>
</dbReference>
<sequence length="118" mass="14227">MERKILRKIYGPVKDNNSGEWRRRKNTELEILFQNTTITEVIKKRRLQWAGHAWRSQNELIRAVLKQNPRGKRPLGRPKTRWEDLVKKDVQSLGGRTNWKERAMDREEWRNGCEMGWS</sequence>